<dbReference type="RefSeq" id="WP_184384672.1">
    <property type="nucleotide sequence ID" value="NZ_JACIDJ010000004.1"/>
</dbReference>
<protein>
    <submittedName>
        <fullName evidence="1">Uncharacterized protein</fullName>
    </submittedName>
</protein>
<accession>A0A840ADJ3</accession>
<name>A0A840ADJ3_9PROT</name>
<evidence type="ECO:0000313" key="1">
    <source>
        <dbReference type="EMBL" id="MBB3899157.1"/>
    </source>
</evidence>
<proteinExistence type="predicted"/>
<keyword evidence="2" id="KW-1185">Reference proteome</keyword>
<comment type="caution">
    <text evidence="1">The sequence shown here is derived from an EMBL/GenBank/DDBJ whole genome shotgun (WGS) entry which is preliminary data.</text>
</comment>
<dbReference type="EMBL" id="JACIDJ010000004">
    <property type="protein sequence ID" value="MBB3899157.1"/>
    <property type="molecule type" value="Genomic_DNA"/>
</dbReference>
<dbReference type="Proteomes" id="UP000553193">
    <property type="component" value="Unassembled WGS sequence"/>
</dbReference>
<sequence>MIRLLAQLDDSAREVRFTATPDQALPAPVEVTLDGVVLARIPAGDPGAQTLVLPFEALRDISRGELAFRPGGAPPPPGALRPEGEFFEALALPDAATFFQKVQLNHSRYASPLLLELGARCAHERFTHDPLTRAAALAILAHRHIERLSTQRAPAEEARIAWLLERARPLMAEAWRRLPAHVPDPPRLPWQEVRWSVSLATVAGLLHMAGGDYAAAREMYALPRHCLHHAALSKVSALNMVSGCFLHGVLSHMLGDPDAARASLEAGIEGVKPVVQAQDLMANIWVIGDQVNVMRIARQCFIARSRLGLVPPGAGVEPPLGAAAVLTLDELAAPMPAMVRKGLLPRLQEHILRHSRP</sequence>
<reference evidence="1 2" key="1">
    <citation type="submission" date="2020-08" db="EMBL/GenBank/DDBJ databases">
        <title>Genomic Encyclopedia of Type Strains, Phase IV (KMG-IV): sequencing the most valuable type-strain genomes for metagenomic binning, comparative biology and taxonomic classification.</title>
        <authorList>
            <person name="Goeker M."/>
        </authorList>
    </citation>
    <scope>NUCLEOTIDE SEQUENCE [LARGE SCALE GENOMIC DNA]</scope>
    <source>
        <strain evidence="1 2">DSM 19979</strain>
    </source>
</reference>
<organism evidence="1 2">
    <name type="scientific">Roseococcus suduntuyensis</name>
    <dbReference type="NCBI Taxonomy" id="455361"/>
    <lineage>
        <taxon>Bacteria</taxon>
        <taxon>Pseudomonadati</taxon>
        <taxon>Pseudomonadota</taxon>
        <taxon>Alphaproteobacteria</taxon>
        <taxon>Acetobacterales</taxon>
        <taxon>Roseomonadaceae</taxon>
        <taxon>Roseococcus</taxon>
    </lineage>
</organism>
<gene>
    <name evidence="1" type="ORF">GGQ83_002605</name>
</gene>
<evidence type="ECO:0000313" key="2">
    <source>
        <dbReference type="Proteomes" id="UP000553193"/>
    </source>
</evidence>
<dbReference type="AlphaFoldDB" id="A0A840ADJ3"/>